<feature type="region of interest" description="Disordered" evidence="1">
    <location>
        <begin position="1076"/>
        <end position="1159"/>
    </location>
</feature>
<dbReference type="STRING" id="3055.A0A2K3DCS2"/>
<dbReference type="InterPro" id="IPR011009">
    <property type="entry name" value="Kinase-like_dom_sf"/>
</dbReference>
<organism evidence="3 4">
    <name type="scientific">Chlamydomonas reinhardtii</name>
    <name type="common">Chlamydomonas smithii</name>
    <dbReference type="NCBI Taxonomy" id="3055"/>
    <lineage>
        <taxon>Eukaryota</taxon>
        <taxon>Viridiplantae</taxon>
        <taxon>Chlorophyta</taxon>
        <taxon>core chlorophytes</taxon>
        <taxon>Chlorophyceae</taxon>
        <taxon>CS clade</taxon>
        <taxon>Chlamydomonadales</taxon>
        <taxon>Chlamydomonadaceae</taxon>
        <taxon>Chlamydomonas</taxon>
    </lineage>
</organism>
<feature type="compositionally biased region" description="Pro residues" evidence="1">
    <location>
        <begin position="980"/>
        <end position="992"/>
    </location>
</feature>
<dbReference type="GO" id="GO:0007165">
    <property type="term" value="P:signal transduction"/>
    <property type="evidence" value="ECO:0000318"/>
    <property type="project" value="GO_Central"/>
</dbReference>
<dbReference type="Gene3D" id="3.30.200.20">
    <property type="entry name" value="Phosphorylase Kinase, domain 1"/>
    <property type="match status" value="1"/>
</dbReference>
<feature type="domain" description="Protein kinase" evidence="2">
    <location>
        <begin position="1714"/>
        <end position="2249"/>
    </location>
</feature>
<feature type="region of interest" description="Disordered" evidence="1">
    <location>
        <begin position="1954"/>
        <end position="1997"/>
    </location>
</feature>
<dbReference type="InParanoid" id="A0A2K3DCS2"/>
<name>A0A2K3DCS2_CHLRE</name>
<dbReference type="SUPFAM" id="SSF56112">
    <property type="entry name" value="Protein kinase-like (PK-like)"/>
    <property type="match status" value="1"/>
</dbReference>
<gene>
    <name evidence="3" type="ORF">CHLRE_09g401800v5</name>
</gene>
<feature type="compositionally biased region" description="Basic residues" evidence="1">
    <location>
        <begin position="12"/>
        <end position="22"/>
    </location>
</feature>
<dbReference type="GeneID" id="5720716"/>
<keyword evidence="4" id="KW-1185">Reference proteome</keyword>
<dbReference type="Gramene" id="PNW78327">
    <property type="protein sequence ID" value="PNW78327"/>
    <property type="gene ID" value="CHLRE_09g401800v5"/>
</dbReference>
<dbReference type="ExpressionAtlas" id="A0A2K3DCS2">
    <property type="expression patterns" value="baseline"/>
</dbReference>
<dbReference type="RefSeq" id="XP_042920784.1">
    <property type="nucleotide sequence ID" value="XM_043066041.1"/>
</dbReference>
<feature type="compositionally biased region" description="Low complexity" evidence="1">
    <location>
        <begin position="782"/>
        <end position="792"/>
    </location>
</feature>
<dbReference type="GO" id="GO:0005524">
    <property type="term" value="F:ATP binding"/>
    <property type="evidence" value="ECO:0007669"/>
    <property type="project" value="InterPro"/>
</dbReference>
<accession>A0A2K3DCS2</accession>
<dbReference type="OrthoDB" id="547797at2759"/>
<protein>
    <recommendedName>
        <fullName evidence="2">Protein kinase domain-containing protein</fullName>
    </recommendedName>
</protein>
<dbReference type="Pfam" id="PF07714">
    <property type="entry name" value="PK_Tyr_Ser-Thr"/>
    <property type="match status" value="2"/>
</dbReference>
<reference evidence="3 4" key="1">
    <citation type="journal article" date="2007" name="Science">
        <title>The Chlamydomonas genome reveals the evolution of key animal and plant functions.</title>
        <authorList>
            <person name="Merchant S.S."/>
            <person name="Prochnik S.E."/>
            <person name="Vallon O."/>
            <person name="Harris E.H."/>
            <person name="Karpowicz S.J."/>
            <person name="Witman G.B."/>
            <person name="Terry A."/>
            <person name="Salamov A."/>
            <person name="Fritz-Laylin L.K."/>
            <person name="Marechal-Drouard L."/>
            <person name="Marshall W.F."/>
            <person name="Qu L.H."/>
            <person name="Nelson D.R."/>
            <person name="Sanderfoot A.A."/>
            <person name="Spalding M.H."/>
            <person name="Kapitonov V.V."/>
            <person name="Ren Q."/>
            <person name="Ferris P."/>
            <person name="Lindquist E."/>
            <person name="Shapiro H."/>
            <person name="Lucas S.M."/>
            <person name="Grimwood J."/>
            <person name="Schmutz J."/>
            <person name="Cardol P."/>
            <person name="Cerutti H."/>
            <person name="Chanfreau G."/>
            <person name="Chen C.L."/>
            <person name="Cognat V."/>
            <person name="Croft M.T."/>
            <person name="Dent R."/>
            <person name="Dutcher S."/>
            <person name="Fernandez E."/>
            <person name="Fukuzawa H."/>
            <person name="Gonzalez-Ballester D."/>
            <person name="Gonzalez-Halphen D."/>
            <person name="Hallmann A."/>
            <person name="Hanikenne M."/>
            <person name="Hippler M."/>
            <person name="Inwood W."/>
            <person name="Jabbari K."/>
            <person name="Kalanon M."/>
            <person name="Kuras R."/>
            <person name="Lefebvre P.A."/>
            <person name="Lemaire S.D."/>
            <person name="Lobanov A.V."/>
            <person name="Lohr M."/>
            <person name="Manuell A."/>
            <person name="Meier I."/>
            <person name="Mets L."/>
            <person name="Mittag M."/>
            <person name="Mittelmeier T."/>
            <person name="Moroney J.V."/>
            <person name="Moseley J."/>
            <person name="Napoli C."/>
            <person name="Nedelcu A.M."/>
            <person name="Niyogi K."/>
            <person name="Novoselov S.V."/>
            <person name="Paulsen I.T."/>
            <person name="Pazour G."/>
            <person name="Purton S."/>
            <person name="Ral J.P."/>
            <person name="Riano-Pachon D.M."/>
            <person name="Riekhof W."/>
            <person name="Rymarquis L."/>
            <person name="Schroda M."/>
            <person name="Stern D."/>
            <person name="Umen J."/>
            <person name="Willows R."/>
            <person name="Wilson N."/>
            <person name="Zimmer S.L."/>
            <person name="Allmer J."/>
            <person name="Balk J."/>
            <person name="Bisova K."/>
            <person name="Chen C.J."/>
            <person name="Elias M."/>
            <person name="Gendler K."/>
            <person name="Hauser C."/>
            <person name="Lamb M.R."/>
            <person name="Ledford H."/>
            <person name="Long J.C."/>
            <person name="Minagawa J."/>
            <person name="Page M.D."/>
            <person name="Pan J."/>
            <person name="Pootakham W."/>
            <person name="Roje S."/>
            <person name="Rose A."/>
            <person name="Stahlberg E."/>
            <person name="Terauchi A.M."/>
            <person name="Yang P."/>
            <person name="Ball S."/>
            <person name="Bowler C."/>
            <person name="Dieckmann C.L."/>
            <person name="Gladyshev V.N."/>
            <person name="Green P."/>
            <person name="Jorgensen R."/>
            <person name="Mayfield S."/>
            <person name="Mueller-Roeber B."/>
            <person name="Rajamani S."/>
            <person name="Sayre R.T."/>
            <person name="Brokstein P."/>
            <person name="Dubchak I."/>
            <person name="Goodstein D."/>
            <person name="Hornick L."/>
            <person name="Huang Y.W."/>
            <person name="Jhaveri J."/>
            <person name="Luo Y."/>
            <person name="Martinez D."/>
            <person name="Ngau W.C."/>
            <person name="Otillar B."/>
            <person name="Poliakov A."/>
            <person name="Porter A."/>
            <person name="Szajkowski L."/>
            <person name="Werner G."/>
            <person name="Zhou K."/>
            <person name="Grigoriev I.V."/>
            <person name="Rokhsar D.S."/>
            <person name="Grossman A.R."/>
        </authorList>
    </citation>
    <scope>NUCLEOTIDE SEQUENCE [LARGE SCALE GENOMIC DNA]</scope>
    <source>
        <strain evidence="4">CC-503</strain>
    </source>
</reference>
<dbReference type="Gene3D" id="1.10.510.10">
    <property type="entry name" value="Transferase(Phosphotransferase) domain 1"/>
    <property type="match status" value="1"/>
</dbReference>
<dbReference type="PaxDb" id="3055-EDP01819"/>
<feature type="region of interest" description="Disordered" evidence="1">
    <location>
        <begin position="765"/>
        <end position="792"/>
    </location>
</feature>
<dbReference type="InterPro" id="IPR051681">
    <property type="entry name" value="Ser/Thr_Kinases-Pseudokinases"/>
</dbReference>
<dbReference type="PANTHER" id="PTHR44329">
    <property type="entry name" value="SERINE/THREONINE-PROTEIN KINASE TNNI3K-RELATED"/>
    <property type="match status" value="1"/>
</dbReference>
<proteinExistence type="predicted"/>
<feature type="region of interest" description="Disordered" evidence="1">
    <location>
        <begin position="1"/>
        <end position="25"/>
    </location>
</feature>
<dbReference type="EMBL" id="CM008970">
    <property type="protein sequence ID" value="PNW78327.1"/>
    <property type="molecule type" value="Genomic_DNA"/>
</dbReference>
<feature type="region of interest" description="Disordered" evidence="1">
    <location>
        <begin position="972"/>
        <end position="1004"/>
    </location>
</feature>
<evidence type="ECO:0000313" key="4">
    <source>
        <dbReference type="Proteomes" id="UP000006906"/>
    </source>
</evidence>
<dbReference type="InterPro" id="IPR001245">
    <property type="entry name" value="Ser-Thr/Tyr_kinase_cat_dom"/>
</dbReference>
<feature type="compositionally biased region" description="Gly residues" evidence="1">
    <location>
        <begin position="1521"/>
        <end position="1532"/>
    </location>
</feature>
<feature type="compositionally biased region" description="Low complexity" evidence="1">
    <location>
        <begin position="1423"/>
        <end position="1439"/>
    </location>
</feature>
<dbReference type="InterPro" id="IPR000719">
    <property type="entry name" value="Prot_kinase_dom"/>
</dbReference>
<feature type="compositionally biased region" description="Polar residues" evidence="1">
    <location>
        <begin position="1140"/>
        <end position="1159"/>
    </location>
</feature>
<evidence type="ECO:0000259" key="2">
    <source>
        <dbReference type="PROSITE" id="PS50011"/>
    </source>
</evidence>
<evidence type="ECO:0000313" key="3">
    <source>
        <dbReference type="EMBL" id="PNW78327.1"/>
    </source>
</evidence>
<feature type="compositionally biased region" description="Low complexity" evidence="1">
    <location>
        <begin position="1979"/>
        <end position="1997"/>
    </location>
</feature>
<feature type="region of interest" description="Disordered" evidence="1">
    <location>
        <begin position="1502"/>
        <end position="1537"/>
    </location>
</feature>
<sequence>MLQSIASPRTRIASRSRQRRRTSTLEPKLSPVVAISYLTLLLCASIGAAESDSPLSPTAFITSHCGEAAQNSAGADGIISFTCIWSGSITLVAGPEATLPAQPSLTLGPASTAADTPTSLHLSSLTRALAVPATSRLELRGLLVTGAALPTAPYPLPPASFLALSAIRLLPATASSGNASSSGNVTSPSPSGPRLSLRDVLITTPSCVALSLHQDFACRASPSPNFTVTANSLLVHRFTTPTADLTNVSLRCSGPAMPFSCLAVSVSSGAQLLGAISELQDAIQSGLQQTFTPVPAFIHVATSFSLVPPAEGPGSSNGSSSPRVLQPVEVVIPRLVIGGSSINSSSNSTGNSSSSLPAAVLQPPDALPELDLAGSVGLLVLRAGAGVVLQDLVLRRPPLGPDDVLPRSLLRLPLWTFDFNRNMLGWSKGTLLQLARGVVVKDVPRSELAMYLLDDAVTDGTDLDAVNAALPPALRPWRLAVNNGVFFNKQINPVPGTPGDVWVEWFSSKSSITTLSRVLLQPETWLCPGGSSSDSSDGGGNGSSINATATTAAAWAAAASPDEGCLGREPLWAVVPAGLSIGTDTATAHTAVHSSSGTRARPLVSLSSVSRELSDTIGVLPRDLDAGAWRTPACTAFMIRSQVSPLRVWPMPVRISEESDYPGYEVIRSRAVLAGAPNTVRVLDLQQLISALRLPAAAALESQVAAALAADGGPEVAVAAAASVTLTLRSLVLANLPSSSGCRAGQQAGCEVQLARLAAAEAVAASASSEEPGDRHRHRRQALASADAGADGATQGMPPALANFTSCLWSVEFDRLTAWHQLTAGGSSNSSSSSSSSAAGSLRPAGLPYVFLESVVLLLPAAELQLLAALWSSPDRAAVSGAAAAVGAGFAEHLAAALAASSAPLPQLPGAPPSLAFERFVWCGLEGRNVTLTSAVDPAWGIKPGSLALPPLAAQLPQRLLGLLPGGAGGSGSGVVSAGVPPPPAATPPPIDMPTSPAADASGCGSDGTANASYCIGGAGDRDHGGSTQTGSSSKSSSSVEVNVTVPAAAAAAALAALVGAVVVLLLWRRRSHLRDAPPPSAADNACLKPPKAQKSCSSSQDALSEESSQHGSHASGDSNWRCGGKPRAQGGEHAGFPITSITGRPSPPLSSADTGSSRGTAAVDCQLAAGSTIVVAVAAASVDVSRGAVTAAAAAGSGSGLQPLKGGAAGDAAPAQPGNLGGSDPTPAAGSPDSSADLSAVLLAAGTASVDTQASMTTPVPAAAIGVRLPLGTGAGVVEHGAGAGGSRGIASSSAHGVHRSATAVRRHGQHLQLLAHVPAVPQAQAPAAAQRASSVTLTVAAARQCGTQVLVAAGAPGTAGDCECIYTGGSGGNGSSRAETPRQPASAAGSIRLAALRLRAALWGAGQSTTGEAPSRPMPTPLALSGTTTTSAAHAAADSGRQDGAADLHATSQAVSGGVQIPMSPVGPQLGRASSGAEAAFRAAGGMALMVAMRLRGGGAAGARGQGASGSAVTATHAGEGGASGAGPGSGVQRRSLQVQAGAGVVAAAAGVAGAGPASAAAAGTGRTPFTTKAAVSSASAASVSAAAQRQDRGVLARALAGIHRDMQAMQAAVEVAVNEAGGGCDEDAGPSTSGDLRGRSHLASSSDGGPMPPTSFTAASAPLPPAAEDSAAVSATAPAPFLTSLGGGDSAAGGSVCKGGSGGVCGPLTGVSITRELGRGAQGVVYAGTWRGLNVAIKSSLLHRSCHAGATATAGSGATAGAAPTAGLHPGIAQAVQEAAISAAVSHPNVVATYTYSLQQLGAGMGVGTQGASLLPSQDTSQLSIDSEAARGEAEAWKLTLVQELCDANSLRHCLATGRLVRARAVRVQQPQPLSGTRLAGSGTVVAAALEWAPLLIPINRASSTSQQPNPKLSTGSGAVSLHRCASALGPLHPFVVGSCGEGSANTSMTVIHSRHDGGSSSGAKPEGTGTRAERAAAMADGGQSSSADSQQLQAPAPLSVEVMLSVALQVARGLAHLHERSIVHADVGSANVLLQTTDSGASRGCMGQGASAVGGARAGTYLAAPGMLAGPGEVRALPHHAGAHSNLGGSALSEAGPSDPYTYGYVAKVCDFGLSGRLDVDAGATHISGPARRSSAYSAPELVRCGRAGPASDVYALAVVLWELAWGAPLPALLVRPEGAGVREWLSRQDLVDPTAAEALPASLLPWPAHAPSGYVSLAGECLAAAPAGRPLMRVVCVRLREMLLMMVQ</sequence>
<dbReference type="PROSITE" id="PS50011">
    <property type="entry name" value="PROTEIN_KINASE_DOM"/>
    <property type="match status" value="1"/>
</dbReference>
<dbReference type="KEGG" id="cre:CHLRE_09g401800v5"/>
<feature type="region of interest" description="Disordered" evidence="1">
    <location>
        <begin position="1625"/>
        <end position="1674"/>
    </location>
</feature>
<feature type="region of interest" description="Disordered" evidence="1">
    <location>
        <begin position="1409"/>
        <end position="1455"/>
    </location>
</feature>
<dbReference type="GO" id="GO:0004674">
    <property type="term" value="F:protein serine/threonine kinase activity"/>
    <property type="evidence" value="ECO:0000318"/>
    <property type="project" value="GO_Central"/>
</dbReference>
<dbReference type="PANTHER" id="PTHR44329:SF214">
    <property type="entry name" value="PROTEIN KINASE DOMAIN-CONTAINING PROTEIN"/>
    <property type="match status" value="1"/>
</dbReference>
<feature type="region of interest" description="Disordered" evidence="1">
    <location>
        <begin position="1195"/>
        <end position="1236"/>
    </location>
</feature>
<feature type="compositionally biased region" description="Low complexity" evidence="1">
    <location>
        <begin position="1096"/>
        <end position="1107"/>
    </location>
</feature>
<dbReference type="Proteomes" id="UP000006906">
    <property type="component" value="Chromosome 9"/>
</dbReference>
<evidence type="ECO:0000256" key="1">
    <source>
        <dbReference type="SAM" id="MobiDB-lite"/>
    </source>
</evidence>